<protein>
    <submittedName>
        <fullName evidence="2">Uncharacterized protein</fullName>
    </submittedName>
</protein>
<feature type="signal peptide" evidence="1">
    <location>
        <begin position="1"/>
        <end position="19"/>
    </location>
</feature>
<organism evidence="2 3">
    <name type="scientific">Plectosphaerella cucumerina</name>
    <dbReference type="NCBI Taxonomy" id="40658"/>
    <lineage>
        <taxon>Eukaryota</taxon>
        <taxon>Fungi</taxon>
        <taxon>Dikarya</taxon>
        <taxon>Ascomycota</taxon>
        <taxon>Pezizomycotina</taxon>
        <taxon>Sordariomycetes</taxon>
        <taxon>Hypocreomycetidae</taxon>
        <taxon>Glomerellales</taxon>
        <taxon>Plectosphaerellaceae</taxon>
        <taxon>Plectosphaerella</taxon>
    </lineage>
</organism>
<name>A0A8K0X0Q7_9PEZI</name>
<keyword evidence="3" id="KW-1185">Reference proteome</keyword>
<evidence type="ECO:0000313" key="2">
    <source>
        <dbReference type="EMBL" id="KAH7357903.1"/>
    </source>
</evidence>
<gene>
    <name evidence="2" type="ORF">B0T11DRAFT_97573</name>
</gene>
<accession>A0A8K0X0Q7</accession>
<dbReference type="Proteomes" id="UP000813385">
    <property type="component" value="Unassembled WGS sequence"/>
</dbReference>
<keyword evidence="1" id="KW-0732">Signal</keyword>
<dbReference type="EMBL" id="JAGPXD010000004">
    <property type="protein sequence ID" value="KAH7357903.1"/>
    <property type="molecule type" value="Genomic_DNA"/>
</dbReference>
<reference evidence="2" key="1">
    <citation type="journal article" date="2021" name="Nat. Commun.">
        <title>Genetic determinants of endophytism in the Arabidopsis root mycobiome.</title>
        <authorList>
            <person name="Mesny F."/>
            <person name="Miyauchi S."/>
            <person name="Thiergart T."/>
            <person name="Pickel B."/>
            <person name="Atanasova L."/>
            <person name="Karlsson M."/>
            <person name="Huettel B."/>
            <person name="Barry K.W."/>
            <person name="Haridas S."/>
            <person name="Chen C."/>
            <person name="Bauer D."/>
            <person name="Andreopoulos W."/>
            <person name="Pangilinan J."/>
            <person name="LaButti K."/>
            <person name="Riley R."/>
            <person name="Lipzen A."/>
            <person name="Clum A."/>
            <person name="Drula E."/>
            <person name="Henrissat B."/>
            <person name="Kohler A."/>
            <person name="Grigoriev I.V."/>
            <person name="Martin F.M."/>
            <person name="Hacquard S."/>
        </authorList>
    </citation>
    <scope>NUCLEOTIDE SEQUENCE</scope>
    <source>
        <strain evidence="2">MPI-CAGE-AT-0016</strain>
    </source>
</reference>
<proteinExistence type="predicted"/>
<dbReference type="AlphaFoldDB" id="A0A8K0X0Q7"/>
<feature type="chain" id="PRO_5035470548" evidence="1">
    <location>
        <begin position="20"/>
        <end position="181"/>
    </location>
</feature>
<sequence>MSRWACSAGRWAAIRVVCAACCPGGAAAAAAAAAAGTTHLVQPVHELNVPPMRTPSFAVAGISSANTSLEQDEAPRKDSLVSAWEHGSTHLVVTQATAQAQSYNLAIWRGNGGVANTAKSHYLLHGGSLLHLILAAPLQPWLPTPDLVNRRQRSSSSSWPFRRHSYLSPSPVASIRPRAVS</sequence>
<evidence type="ECO:0000313" key="3">
    <source>
        <dbReference type="Proteomes" id="UP000813385"/>
    </source>
</evidence>
<evidence type="ECO:0000256" key="1">
    <source>
        <dbReference type="SAM" id="SignalP"/>
    </source>
</evidence>
<comment type="caution">
    <text evidence="2">The sequence shown here is derived from an EMBL/GenBank/DDBJ whole genome shotgun (WGS) entry which is preliminary data.</text>
</comment>